<dbReference type="EMBL" id="VWXC01000001">
    <property type="protein sequence ID" value="NIG17418.1"/>
    <property type="molecule type" value="Genomic_DNA"/>
</dbReference>
<keyword evidence="1" id="KW-1133">Transmembrane helix</keyword>
<dbReference type="RefSeq" id="WP_166931373.1">
    <property type="nucleotide sequence ID" value="NZ_VWXC01000001.1"/>
</dbReference>
<evidence type="ECO:0000313" key="3">
    <source>
        <dbReference type="Proteomes" id="UP001515780"/>
    </source>
</evidence>
<evidence type="ECO:0000313" key="2">
    <source>
        <dbReference type="EMBL" id="NIG17418.1"/>
    </source>
</evidence>
<reference evidence="2 3" key="1">
    <citation type="journal article" date="2019" name="bioRxiv">
        <title>Bacteria contribute to plant secondary compound degradation in a generalist herbivore system.</title>
        <authorList>
            <person name="Francoeur C.B."/>
            <person name="Khadempour L."/>
            <person name="Moreira-Soto R.D."/>
            <person name="Gotting K."/>
            <person name="Book A.J."/>
            <person name="Pinto-Tomas A.A."/>
            <person name="Keefover-Ring K."/>
            <person name="Currie C.R."/>
        </authorList>
    </citation>
    <scope>NUCLEOTIDE SEQUENCE [LARGE SCALE GENOMIC DNA]</scope>
    <source>
        <strain evidence="2">Al-1710</strain>
    </source>
</reference>
<organism evidence="2 3">
    <name type="scientific">Candidatus Pantoea communis</name>
    <dbReference type="NCBI Taxonomy" id="2608354"/>
    <lineage>
        <taxon>Bacteria</taxon>
        <taxon>Pseudomonadati</taxon>
        <taxon>Pseudomonadota</taxon>
        <taxon>Gammaproteobacteria</taxon>
        <taxon>Enterobacterales</taxon>
        <taxon>Erwiniaceae</taxon>
        <taxon>Pantoea</taxon>
    </lineage>
</organism>
<keyword evidence="1" id="KW-0472">Membrane</keyword>
<proteinExistence type="predicted"/>
<comment type="caution">
    <text evidence="2">The sequence shown here is derived from an EMBL/GenBank/DDBJ whole genome shotgun (WGS) entry which is preliminary data.</text>
</comment>
<evidence type="ECO:0000256" key="1">
    <source>
        <dbReference type="SAM" id="Phobius"/>
    </source>
</evidence>
<protein>
    <submittedName>
        <fullName evidence="2">Uncharacterized protein</fullName>
    </submittedName>
</protein>
<accession>A0ABX0RLR6</accession>
<dbReference type="Proteomes" id="UP001515780">
    <property type="component" value="Unassembled WGS sequence"/>
</dbReference>
<keyword evidence="1" id="KW-0812">Transmembrane</keyword>
<gene>
    <name evidence="2" type="ORF">F3J37_01830</name>
</gene>
<keyword evidence="3" id="KW-1185">Reference proteome</keyword>
<feature type="transmembrane region" description="Helical" evidence="1">
    <location>
        <begin position="68"/>
        <end position="86"/>
    </location>
</feature>
<sequence length="97" mass="11196">MGDEAQSNVDLIECMHDHDENHEAGLEMKEQKPSSYYGLIALKWLFRALGVMSILCILGVIPKPNDDNLLYAGFVIIWALSELDWYRRKNKIKESQK</sequence>
<feature type="transmembrane region" description="Helical" evidence="1">
    <location>
        <begin position="36"/>
        <end position="62"/>
    </location>
</feature>
<name>A0ABX0RLR6_9GAMM</name>